<dbReference type="EMBL" id="MGAF01000059">
    <property type="protein sequence ID" value="OGK39052.1"/>
    <property type="molecule type" value="Genomic_DNA"/>
</dbReference>
<evidence type="ECO:0000259" key="2">
    <source>
        <dbReference type="PROSITE" id="PS50175"/>
    </source>
</evidence>
<evidence type="ECO:0000313" key="3">
    <source>
        <dbReference type="EMBL" id="OGK39052.1"/>
    </source>
</evidence>
<keyword evidence="1" id="KW-0378">Hydrolase</keyword>
<dbReference type="STRING" id="1802055.A3A74_08250"/>
<sequence length="144" mass="16639">MKLLFPYESEKSHIFGTVKRPIVNVSFWSKKRKRWFNYMMIVDTGADYTLLPYSASEDLDVVLEKEAKEFRTFGIGGSETVYLIQNFKIKIGKIDLAIPVGFLSRDDIPPLLGRQECLNKFNLLFSNFVTSFDSVINQATKRKK</sequence>
<dbReference type="SUPFAM" id="SSF50630">
    <property type="entry name" value="Acid proteases"/>
    <property type="match status" value="1"/>
</dbReference>
<feature type="domain" description="Peptidase A2" evidence="2">
    <location>
        <begin position="38"/>
        <end position="116"/>
    </location>
</feature>
<dbReference type="Proteomes" id="UP000179270">
    <property type="component" value="Unassembled WGS sequence"/>
</dbReference>
<dbReference type="InterPro" id="IPR021109">
    <property type="entry name" value="Peptidase_aspartic_dom_sf"/>
</dbReference>
<dbReference type="AlphaFoldDB" id="A0A1F7I701"/>
<evidence type="ECO:0000313" key="4">
    <source>
        <dbReference type="Proteomes" id="UP000179270"/>
    </source>
</evidence>
<dbReference type="GO" id="GO:0004190">
    <property type="term" value="F:aspartic-type endopeptidase activity"/>
    <property type="evidence" value="ECO:0007669"/>
    <property type="project" value="InterPro"/>
</dbReference>
<dbReference type="PROSITE" id="PS50175">
    <property type="entry name" value="ASP_PROT_RETROV"/>
    <property type="match status" value="1"/>
</dbReference>
<gene>
    <name evidence="3" type="ORF">A3A74_08250</name>
</gene>
<dbReference type="Gene3D" id="2.40.70.10">
    <property type="entry name" value="Acid Proteases"/>
    <property type="match status" value="1"/>
</dbReference>
<organism evidence="3 4">
    <name type="scientific">Candidatus Roizmanbacteria bacterium RIFCSPLOWO2_01_FULL_35_13</name>
    <dbReference type="NCBI Taxonomy" id="1802055"/>
    <lineage>
        <taxon>Bacteria</taxon>
        <taxon>Candidatus Roizmaniibacteriota</taxon>
    </lineage>
</organism>
<proteinExistence type="predicted"/>
<comment type="caution">
    <text evidence="3">The sequence shown here is derived from an EMBL/GenBank/DDBJ whole genome shotgun (WGS) entry which is preliminary data.</text>
</comment>
<dbReference type="GO" id="GO:0006508">
    <property type="term" value="P:proteolysis"/>
    <property type="evidence" value="ECO:0007669"/>
    <property type="project" value="InterPro"/>
</dbReference>
<reference evidence="3 4" key="1">
    <citation type="journal article" date="2016" name="Nat. Commun.">
        <title>Thousands of microbial genomes shed light on interconnected biogeochemical processes in an aquifer system.</title>
        <authorList>
            <person name="Anantharaman K."/>
            <person name="Brown C.T."/>
            <person name="Hug L.A."/>
            <person name="Sharon I."/>
            <person name="Castelle C.J."/>
            <person name="Probst A.J."/>
            <person name="Thomas B.C."/>
            <person name="Singh A."/>
            <person name="Wilkins M.J."/>
            <person name="Karaoz U."/>
            <person name="Brodie E.L."/>
            <person name="Williams K.H."/>
            <person name="Hubbard S.S."/>
            <person name="Banfield J.F."/>
        </authorList>
    </citation>
    <scope>NUCLEOTIDE SEQUENCE [LARGE SCALE GENOMIC DNA]</scope>
</reference>
<protein>
    <recommendedName>
        <fullName evidence="2">Peptidase A2 domain-containing protein</fullName>
    </recommendedName>
</protein>
<evidence type="ECO:0000256" key="1">
    <source>
        <dbReference type="ARBA" id="ARBA00022801"/>
    </source>
</evidence>
<dbReference type="InterPro" id="IPR001995">
    <property type="entry name" value="Peptidase_A2_cat"/>
</dbReference>
<name>A0A1F7I701_9BACT</name>
<accession>A0A1F7I701</accession>
<dbReference type="Pfam" id="PF13650">
    <property type="entry name" value="Asp_protease_2"/>
    <property type="match status" value="1"/>
</dbReference>